<evidence type="ECO:0000313" key="6">
    <source>
        <dbReference type="EMBL" id="MEX1668677.1"/>
    </source>
</evidence>
<gene>
    <name evidence="6" type="ORF">AB4876_07125</name>
</gene>
<dbReference type="InterPro" id="IPR036737">
    <property type="entry name" value="OmpA-like_sf"/>
</dbReference>
<dbReference type="CDD" id="cd07185">
    <property type="entry name" value="OmpA_C-like"/>
    <property type="match status" value="1"/>
</dbReference>
<accession>A0ABV3U422</accession>
<protein>
    <submittedName>
        <fullName evidence="6">OmpA family protein</fullName>
    </submittedName>
</protein>
<dbReference type="PROSITE" id="PS51123">
    <property type="entry name" value="OMPA_2"/>
    <property type="match status" value="1"/>
</dbReference>
<dbReference type="Pfam" id="PF00691">
    <property type="entry name" value="OmpA"/>
    <property type="match status" value="1"/>
</dbReference>
<reference evidence="6 7" key="1">
    <citation type="journal article" date="2011" name="Int. J. Syst. Evol. Microbiol.">
        <title>Zhongshania antarctica gen. nov., sp. nov. and Zhongshania guokunii sp. nov., gammaproteobacteria respectively isolated from coastal attached (fast) ice and surface seawater of the Antarctic.</title>
        <authorList>
            <person name="Li H.J."/>
            <person name="Zhang X.Y."/>
            <person name="Chen C.X."/>
            <person name="Zhang Y.J."/>
            <person name="Gao Z.M."/>
            <person name="Yu Y."/>
            <person name="Chen X.L."/>
            <person name="Chen B."/>
            <person name="Zhang Y.Z."/>
        </authorList>
    </citation>
    <scope>NUCLEOTIDE SEQUENCE [LARGE SCALE GENOMIC DNA]</scope>
    <source>
        <strain evidence="6 7">ZS6-22T</strain>
    </source>
</reference>
<dbReference type="EMBL" id="JBFRYA010000005">
    <property type="protein sequence ID" value="MEX1668677.1"/>
    <property type="molecule type" value="Genomic_DNA"/>
</dbReference>
<dbReference type="InterPro" id="IPR050330">
    <property type="entry name" value="Bact_OuterMem_StrucFunc"/>
</dbReference>
<dbReference type="PRINTS" id="PR01023">
    <property type="entry name" value="NAFLGMOTY"/>
</dbReference>
<comment type="caution">
    <text evidence="6">The sequence shown here is derived from an EMBL/GenBank/DDBJ whole genome shotgun (WGS) entry which is preliminary data.</text>
</comment>
<dbReference type="PANTHER" id="PTHR30329">
    <property type="entry name" value="STATOR ELEMENT OF FLAGELLAR MOTOR COMPLEX"/>
    <property type="match status" value="1"/>
</dbReference>
<dbReference type="Proteomes" id="UP001557485">
    <property type="component" value="Unassembled WGS sequence"/>
</dbReference>
<comment type="subcellular location">
    <subcellularLocation>
        <location evidence="1">Cell outer membrane</location>
    </subcellularLocation>
</comment>
<feature type="domain" description="OmpA-like" evidence="5">
    <location>
        <begin position="164"/>
        <end position="279"/>
    </location>
</feature>
<evidence type="ECO:0000259" key="5">
    <source>
        <dbReference type="PROSITE" id="PS51123"/>
    </source>
</evidence>
<evidence type="ECO:0000256" key="3">
    <source>
        <dbReference type="ARBA" id="ARBA00023237"/>
    </source>
</evidence>
<proteinExistence type="predicted"/>
<evidence type="ECO:0000313" key="7">
    <source>
        <dbReference type="Proteomes" id="UP001557485"/>
    </source>
</evidence>
<dbReference type="RefSeq" id="WP_368380963.1">
    <property type="nucleotide sequence ID" value="NZ_JBFRYA010000005.1"/>
</dbReference>
<evidence type="ECO:0000256" key="1">
    <source>
        <dbReference type="ARBA" id="ARBA00004442"/>
    </source>
</evidence>
<dbReference type="InterPro" id="IPR006664">
    <property type="entry name" value="OMP_bac"/>
</dbReference>
<sequence>MIVNLSRPLCLLVLLLLPLSVAHAGLILDVLNQTGVLAVTNSVTKAVGIELDDSLGGLDAGVSRATEALPVGALVASDELLAMDQGVLAADEGAAVNTVAPLGSAKDQPALVPLTSIDPVFVAGRIQSDTYACADADGDGVCDQDDQCLQTPRGLKTLANGCHLDGPQTLLLEGVFFAHNSAALNSSAKLVLDRVVLLIQQSDARRIEVGGYTDNIGSTHYNLRLSETRALAVRKYLLSQGLNAERLVAKGYGEESPRADNGTAEGRDLNRRVELKRLR</sequence>
<evidence type="ECO:0000256" key="4">
    <source>
        <dbReference type="PROSITE-ProRule" id="PRU00473"/>
    </source>
</evidence>
<dbReference type="Gene3D" id="3.30.1330.60">
    <property type="entry name" value="OmpA-like domain"/>
    <property type="match status" value="1"/>
</dbReference>
<keyword evidence="3" id="KW-0998">Cell outer membrane</keyword>
<dbReference type="SUPFAM" id="SSF103088">
    <property type="entry name" value="OmpA-like"/>
    <property type="match status" value="1"/>
</dbReference>
<organism evidence="6 7">
    <name type="scientific">Zhongshania guokunii</name>
    <dbReference type="NCBI Taxonomy" id="641783"/>
    <lineage>
        <taxon>Bacteria</taxon>
        <taxon>Pseudomonadati</taxon>
        <taxon>Pseudomonadota</taxon>
        <taxon>Gammaproteobacteria</taxon>
        <taxon>Cellvibrionales</taxon>
        <taxon>Spongiibacteraceae</taxon>
        <taxon>Zhongshania</taxon>
    </lineage>
</organism>
<evidence type="ECO:0000256" key="2">
    <source>
        <dbReference type="ARBA" id="ARBA00023136"/>
    </source>
</evidence>
<name>A0ABV3U422_9GAMM</name>
<dbReference type="InterPro" id="IPR006665">
    <property type="entry name" value="OmpA-like"/>
</dbReference>
<dbReference type="PANTHER" id="PTHR30329:SF21">
    <property type="entry name" value="LIPOPROTEIN YIAD-RELATED"/>
    <property type="match status" value="1"/>
</dbReference>
<keyword evidence="7" id="KW-1185">Reference proteome</keyword>
<keyword evidence="2 4" id="KW-0472">Membrane</keyword>
<dbReference type="PRINTS" id="PR01021">
    <property type="entry name" value="OMPADOMAIN"/>
</dbReference>